<dbReference type="AlphaFoldDB" id="A0A6J7EQT0"/>
<proteinExistence type="predicted"/>
<reference evidence="2" key="1">
    <citation type="submission" date="2020-05" db="EMBL/GenBank/DDBJ databases">
        <authorList>
            <person name="Chiriac C."/>
            <person name="Salcher M."/>
            <person name="Ghai R."/>
            <person name="Kavagutti S V."/>
        </authorList>
    </citation>
    <scope>NUCLEOTIDE SEQUENCE</scope>
</reference>
<evidence type="ECO:0000259" key="1">
    <source>
        <dbReference type="PROSITE" id="PS51199"/>
    </source>
</evidence>
<dbReference type="GO" id="GO:0006260">
    <property type="term" value="P:DNA replication"/>
    <property type="evidence" value="ECO:0007669"/>
    <property type="project" value="InterPro"/>
</dbReference>
<dbReference type="PROSITE" id="PS51199">
    <property type="entry name" value="SF4_HELICASE"/>
    <property type="match status" value="1"/>
</dbReference>
<dbReference type="GO" id="GO:0005829">
    <property type="term" value="C:cytosol"/>
    <property type="evidence" value="ECO:0007669"/>
    <property type="project" value="TreeGrafter"/>
</dbReference>
<dbReference type="PANTHER" id="PTHR30153">
    <property type="entry name" value="REPLICATIVE DNA HELICASE DNAB"/>
    <property type="match status" value="1"/>
</dbReference>
<dbReference type="GO" id="GO:0005524">
    <property type="term" value="F:ATP binding"/>
    <property type="evidence" value="ECO:0007669"/>
    <property type="project" value="InterPro"/>
</dbReference>
<protein>
    <submittedName>
        <fullName evidence="2">Unannotated protein</fullName>
    </submittedName>
</protein>
<dbReference type="PANTHER" id="PTHR30153:SF2">
    <property type="entry name" value="REPLICATIVE DNA HELICASE"/>
    <property type="match status" value="1"/>
</dbReference>
<dbReference type="SUPFAM" id="SSF52540">
    <property type="entry name" value="P-loop containing nucleoside triphosphate hydrolases"/>
    <property type="match status" value="1"/>
</dbReference>
<feature type="domain" description="SF4 helicase" evidence="1">
    <location>
        <begin position="52"/>
        <end position="252"/>
    </location>
</feature>
<accession>A0A6J7EQT0</accession>
<evidence type="ECO:0000313" key="2">
    <source>
        <dbReference type="EMBL" id="CAB4884008.1"/>
    </source>
</evidence>
<dbReference type="Gene3D" id="3.40.50.300">
    <property type="entry name" value="P-loop containing nucleotide triphosphate hydrolases"/>
    <property type="match status" value="1"/>
</dbReference>
<dbReference type="GO" id="GO:0003678">
    <property type="term" value="F:DNA helicase activity"/>
    <property type="evidence" value="ECO:0007669"/>
    <property type="project" value="InterPro"/>
</dbReference>
<sequence>MNPPELLDFATSKQMIQERLQEGHIEEALEMVQLYRHVKPLTLAADGLIEYMSNPEGRFMSGITELDAMTRGFGRGELCLTIGRPHSGKTQLILNMMINNLRNKRIILFTPDEVSELVLSKLVSIKYGINAEEIERRVKEGDRATIDLVKRAAAVDFKNLIVIDESLNFRGMTDAFNEAQDYWGEVCDLVVVDYLELLPGDLEGGDGVVAKAQGMKRWTKNANVPVICLHQASRSSAPRGQAGGMQAARYGGEAESIFMIEVFRKREDEAMDDFDRRRHANTLSINLAKNKRPPSKVGMFDVFLDPATGLVRGLQPDDMVTTGVPVSTIEDAIKAARQ</sequence>
<name>A0A6J7EQT0_9ZZZZ</name>
<organism evidence="2">
    <name type="scientific">freshwater metagenome</name>
    <dbReference type="NCBI Taxonomy" id="449393"/>
    <lineage>
        <taxon>unclassified sequences</taxon>
        <taxon>metagenomes</taxon>
        <taxon>ecological metagenomes</taxon>
    </lineage>
</organism>
<dbReference type="InterPro" id="IPR007694">
    <property type="entry name" value="DNA_helicase_DnaB-like_C"/>
</dbReference>
<dbReference type="Pfam" id="PF03796">
    <property type="entry name" value="DnaB_C"/>
    <property type="match status" value="1"/>
</dbReference>
<gene>
    <name evidence="2" type="ORF">UFOPK3472_00943</name>
</gene>
<dbReference type="InterPro" id="IPR027417">
    <property type="entry name" value="P-loop_NTPase"/>
</dbReference>
<dbReference type="EMBL" id="CAFBLX010000044">
    <property type="protein sequence ID" value="CAB4884008.1"/>
    <property type="molecule type" value="Genomic_DNA"/>
</dbReference>